<keyword evidence="3" id="KW-1185">Reference proteome</keyword>
<accession>A0ABS2DLM2</accession>
<proteinExistence type="predicted"/>
<organism evidence="2 3">
    <name type="scientific">Bacillus suaedaesalsae</name>
    <dbReference type="NCBI Taxonomy" id="2810349"/>
    <lineage>
        <taxon>Bacteria</taxon>
        <taxon>Bacillati</taxon>
        <taxon>Bacillota</taxon>
        <taxon>Bacilli</taxon>
        <taxon>Bacillales</taxon>
        <taxon>Bacillaceae</taxon>
        <taxon>Bacillus</taxon>
    </lineage>
</organism>
<keyword evidence="1" id="KW-0812">Transmembrane</keyword>
<name>A0ABS2DLM2_9BACI</name>
<dbReference type="Proteomes" id="UP001518925">
    <property type="component" value="Unassembled WGS sequence"/>
</dbReference>
<evidence type="ECO:0000313" key="3">
    <source>
        <dbReference type="Proteomes" id="UP001518925"/>
    </source>
</evidence>
<evidence type="ECO:0000256" key="1">
    <source>
        <dbReference type="SAM" id="Phobius"/>
    </source>
</evidence>
<evidence type="ECO:0000313" key="2">
    <source>
        <dbReference type="EMBL" id="MBM6619384.1"/>
    </source>
</evidence>
<keyword evidence="1" id="KW-1133">Transmembrane helix</keyword>
<protein>
    <submittedName>
        <fullName evidence="2">Uncharacterized protein</fullName>
    </submittedName>
</protein>
<feature type="transmembrane region" description="Helical" evidence="1">
    <location>
        <begin position="37"/>
        <end position="58"/>
    </location>
</feature>
<reference evidence="2 3" key="1">
    <citation type="submission" date="2021-02" db="EMBL/GenBank/DDBJ databases">
        <title>Bacillus sp. RD4P76, an endophyte from a halophyte.</title>
        <authorList>
            <person name="Sun J.-Q."/>
        </authorList>
    </citation>
    <scope>NUCLEOTIDE SEQUENCE [LARGE SCALE GENOMIC DNA]</scope>
    <source>
        <strain evidence="2 3">RD4P76</strain>
    </source>
</reference>
<keyword evidence="1" id="KW-0472">Membrane</keyword>
<sequence>MEKTYHYSYEANNQINNSTIEDISIFDDVMETVTNNMFKVILFGGIPFFLWIVVQAFIKF</sequence>
<dbReference type="EMBL" id="JAFELM010000043">
    <property type="protein sequence ID" value="MBM6619384.1"/>
    <property type="molecule type" value="Genomic_DNA"/>
</dbReference>
<dbReference type="RefSeq" id="WP_204204838.1">
    <property type="nucleotide sequence ID" value="NZ_JAFELM010000043.1"/>
</dbReference>
<gene>
    <name evidence="2" type="ORF">JR050_17115</name>
</gene>
<comment type="caution">
    <text evidence="2">The sequence shown here is derived from an EMBL/GenBank/DDBJ whole genome shotgun (WGS) entry which is preliminary data.</text>
</comment>